<gene>
    <name evidence="2" type="ORF">AC631_01433</name>
</gene>
<dbReference type="Proteomes" id="UP000054251">
    <property type="component" value="Unassembled WGS sequence"/>
</dbReference>
<evidence type="ECO:0000313" key="3">
    <source>
        <dbReference type="Proteomes" id="UP000054251"/>
    </source>
</evidence>
<dbReference type="GO" id="GO:0042134">
    <property type="term" value="F:rRNA primary transcript binding"/>
    <property type="evidence" value="ECO:0007669"/>
    <property type="project" value="InterPro"/>
</dbReference>
<dbReference type="RefSeq" id="XP_015468938.1">
    <property type="nucleotide sequence ID" value="XM_015610263.1"/>
</dbReference>
<sequence length="241" mass="28431">MGDFITSDRRDQLKHEYGILHLIYHRNHNQHRVLIWWKYLNIIHRNIRKILKLLVDLEFIKSPQQIRHKEQQILDIIKYLIKKRVFTKAYYEFNGIIALGQFVTLGLALVGNVSKIYCILQYFKGVDRMCKRGIIEEASVLPPEHSGTDDVGEIVDLNKISEDLQSKRKFEGDEAKCTKKLKTELNEMDDIFSTNEPVTTNKKVSSENSIDDIFGDLKEDKKKRKKKKKKKYNEIDDIFNF</sequence>
<proteinExistence type="predicted"/>
<organism evidence="2 3">
    <name type="scientific">Debaryomyces fabryi</name>
    <dbReference type="NCBI Taxonomy" id="58627"/>
    <lineage>
        <taxon>Eukaryota</taxon>
        <taxon>Fungi</taxon>
        <taxon>Dikarya</taxon>
        <taxon>Ascomycota</taxon>
        <taxon>Saccharomycotina</taxon>
        <taxon>Pichiomycetes</taxon>
        <taxon>Debaryomycetaceae</taxon>
        <taxon>Debaryomyces</taxon>
    </lineage>
</organism>
<evidence type="ECO:0000259" key="1">
    <source>
        <dbReference type="Pfam" id="PF20945"/>
    </source>
</evidence>
<comment type="caution">
    <text evidence="2">The sequence shown here is derived from an EMBL/GenBank/DDBJ whole genome shotgun (WGS) entry which is preliminary data.</text>
</comment>
<dbReference type="GeneID" id="26838442"/>
<dbReference type="GO" id="GO:0000172">
    <property type="term" value="C:ribonuclease MRP complex"/>
    <property type="evidence" value="ECO:0007669"/>
    <property type="project" value="InterPro"/>
</dbReference>
<dbReference type="OrthoDB" id="5414547at2759"/>
<dbReference type="Pfam" id="PF20945">
    <property type="entry name" value="RMP1"/>
    <property type="match status" value="1"/>
</dbReference>
<evidence type="ECO:0000313" key="2">
    <source>
        <dbReference type="EMBL" id="KSA02836.1"/>
    </source>
</evidence>
<dbReference type="EMBL" id="LMYN01000019">
    <property type="protein sequence ID" value="KSA02836.1"/>
    <property type="molecule type" value="Genomic_DNA"/>
</dbReference>
<dbReference type="InterPro" id="IPR047205">
    <property type="entry name" value="RMP1"/>
</dbReference>
<dbReference type="CDD" id="cd22573">
    <property type="entry name" value="RMP1_RBD"/>
    <property type="match status" value="1"/>
</dbReference>
<reference evidence="2 3" key="1">
    <citation type="submission" date="2015-11" db="EMBL/GenBank/DDBJ databases">
        <title>The genome of Debaryomyces fabryi.</title>
        <authorList>
            <person name="Tafer H."/>
            <person name="Lopandic K."/>
        </authorList>
    </citation>
    <scope>NUCLEOTIDE SEQUENCE [LARGE SCALE GENOMIC DNA]</scope>
    <source>
        <strain evidence="2 3">CBS 789</strain>
    </source>
</reference>
<feature type="domain" description="RNase MRP protein 1 RNA binding" evidence="1">
    <location>
        <begin position="19"/>
        <end position="115"/>
    </location>
</feature>
<keyword evidence="3" id="KW-1185">Reference proteome</keyword>
<dbReference type="PANTHER" id="PTHR37792">
    <property type="entry name" value="RIBONUCLEASE MRP PROTEIN SUBUNIT RMP1"/>
    <property type="match status" value="1"/>
</dbReference>
<dbReference type="PANTHER" id="PTHR37792:SF1">
    <property type="entry name" value="RIBONUCLEASE MRP PROTEIN SUBUNIT RMP1"/>
    <property type="match status" value="1"/>
</dbReference>
<dbReference type="InterPro" id="IPR047204">
    <property type="entry name" value="RMP1_RBD"/>
</dbReference>
<dbReference type="GO" id="GO:0000294">
    <property type="term" value="P:nuclear-transcribed mRNA catabolic process, RNase MRP-dependent"/>
    <property type="evidence" value="ECO:0007669"/>
    <property type="project" value="TreeGrafter"/>
</dbReference>
<name>A0A0V1Q2T5_9ASCO</name>
<accession>A0A0V1Q2T5</accession>
<protein>
    <recommendedName>
        <fullName evidence="1">RNase MRP protein 1 RNA binding domain-containing protein</fullName>
    </recommendedName>
</protein>
<dbReference type="GO" id="GO:0000466">
    <property type="term" value="P:maturation of 5.8S rRNA from tricistronic rRNA transcript (SSU-rRNA, 5.8S rRNA, LSU-rRNA)"/>
    <property type="evidence" value="ECO:0007669"/>
    <property type="project" value="TreeGrafter"/>
</dbReference>
<dbReference type="AlphaFoldDB" id="A0A0V1Q2T5"/>